<evidence type="ECO:0000256" key="3">
    <source>
        <dbReference type="ARBA" id="ARBA00023125"/>
    </source>
</evidence>
<evidence type="ECO:0000256" key="6">
    <source>
        <dbReference type="SAM" id="MobiDB-lite"/>
    </source>
</evidence>
<name>A0A498JV50_MALDO</name>
<dbReference type="Pfam" id="PF02362">
    <property type="entry name" value="B3"/>
    <property type="match status" value="2"/>
</dbReference>
<accession>A0A498JV50</accession>
<keyword evidence="2" id="KW-0805">Transcription regulation</keyword>
<keyword evidence="5" id="KW-0539">Nucleus</keyword>
<evidence type="ECO:0000259" key="7">
    <source>
        <dbReference type="PROSITE" id="PS50863"/>
    </source>
</evidence>
<dbReference type="EMBL" id="RDQH01000331">
    <property type="protein sequence ID" value="RXH99758.1"/>
    <property type="molecule type" value="Genomic_DNA"/>
</dbReference>
<dbReference type="GO" id="GO:0003677">
    <property type="term" value="F:DNA binding"/>
    <property type="evidence" value="ECO:0007669"/>
    <property type="project" value="UniProtKB-KW"/>
</dbReference>
<dbReference type="GO" id="GO:0005634">
    <property type="term" value="C:nucleus"/>
    <property type="evidence" value="ECO:0007669"/>
    <property type="project" value="UniProtKB-SubCell"/>
</dbReference>
<evidence type="ECO:0000256" key="4">
    <source>
        <dbReference type="ARBA" id="ARBA00023163"/>
    </source>
</evidence>
<dbReference type="SUPFAM" id="SSF101936">
    <property type="entry name" value="DNA-binding pseudobarrel domain"/>
    <property type="match status" value="2"/>
</dbReference>
<organism evidence="8 9">
    <name type="scientific">Malus domestica</name>
    <name type="common">Apple</name>
    <name type="synonym">Pyrus malus</name>
    <dbReference type="NCBI Taxonomy" id="3750"/>
    <lineage>
        <taxon>Eukaryota</taxon>
        <taxon>Viridiplantae</taxon>
        <taxon>Streptophyta</taxon>
        <taxon>Embryophyta</taxon>
        <taxon>Tracheophyta</taxon>
        <taxon>Spermatophyta</taxon>
        <taxon>Magnoliopsida</taxon>
        <taxon>eudicotyledons</taxon>
        <taxon>Gunneridae</taxon>
        <taxon>Pentapetalae</taxon>
        <taxon>rosids</taxon>
        <taxon>fabids</taxon>
        <taxon>Rosales</taxon>
        <taxon>Rosaceae</taxon>
        <taxon>Amygdaloideae</taxon>
        <taxon>Maleae</taxon>
        <taxon>Malus</taxon>
    </lineage>
</organism>
<dbReference type="AlphaFoldDB" id="A0A498JV50"/>
<reference evidence="8 9" key="1">
    <citation type="submission" date="2018-10" db="EMBL/GenBank/DDBJ databases">
        <title>A high-quality apple genome assembly.</title>
        <authorList>
            <person name="Hu J."/>
        </authorList>
    </citation>
    <scope>NUCLEOTIDE SEQUENCE [LARGE SCALE GENOMIC DNA]</scope>
    <source>
        <strain evidence="9">cv. HFTH1</strain>
        <tissue evidence="8">Young leaf</tissue>
    </source>
</reference>
<dbReference type="STRING" id="3750.A0A498JV50"/>
<evidence type="ECO:0000256" key="2">
    <source>
        <dbReference type="ARBA" id="ARBA00023015"/>
    </source>
</evidence>
<evidence type="ECO:0000313" key="9">
    <source>
        <dbReference type="Proteomes" id="UP000290289"/>
    </source>
</evidence>
<evidence type="ECO:0000256" key="1">
    <source>
        <dbReference type="ARBA" id="ARBA00004123"/>
    </source>
</evidence>
<evidence type="ECO:0000313" key="8">
    <source>
        <dbReference type="EMBL" id="RXH99758.1"/>
    </source>
</evidence>
<dbReference type="Gene3D" id="2.40.330.10">
    <property type="entry name" value="DNA-binding pseudobarrel domain"/>
    <property type="match status" value="2"/>
</dbReference>
<keyword evidence="3" id="KW-0238">DNA-binding</keyword>
<proteinExistence type="predicted"/>
<gene>
    <name evidence="8" type="ORF">DVH24_021560</name>
</gene>
<keyword evidence="4" id="KW-0804">Transcription</keyword>
<dbReference type="InterPro" id="IPR015300">
    <property type="entry name" value="DNA-bd_pseudobarrel_sf"/>
</dbReference>
<protein>
    <recommendedName>
        <fullName evidence="7">TF-B3 domain-containing protein</fullName>
    </recommendedName>
</protein>
<keyword evidence="9" id="KW-1185">Reference proteome</keyword>
<dbReference type="InterPro" id="IPR003340">
    <property type="entry name" value="B3_DNA-bd"/>
</dbReference>
<dbReference type="SMART" id="SM01019">
    <property type="entry name" value="B3"/>
    <property type="match status" value="1"/>
</dbReference>
<dbReference type="InterPro" id="IPR044837">
    <property type="entry name" value="REM16-like"/>
</dbReference>
<dbReference type="PANTHER" id="PTHR31391">
    <property type="entry name" value="B3 DOMAIN-CONTAINING PROTEIN OS11G0197600-RELATED"/>
    <property type="match status" value="1"/>
</dbReference>
<dbReference type="PANTHER" id="PTHR31391:SF106">
    <property type="entry name" value="B3 DOMAIN-CONTAINING PROTEIN OS01G0723500"/>
    <property type="match status" value="1"/>
</dbReference>
<feature type="domain" description="TF-B3" evidence="7">
    <location>
        <begin position="1"/>
        <end position="95"/>
    </location>
</feature>
<comment type="caution">
    <text evidence="8">The sequence shown here is derived from an EMBL/GenBank/DDBJ whole genome shotgun (WGS) entry which is preliminary data.</text>
</comment>
<dbReference type="CDD" id="cd10017">
    <property type="entry name" value="B3_DNA"/>
    <property type="match status" value="2"/>
</dbReference>
<dbReference type="Proteomes" id="UP000290289">
    <property type="component" value="Chromosome 5"/>
</dbReference>
<sequence>MPSILLTENWISLMQFVPSAFSRKHFPQGKSFEVILKNAEGKKWEVKAYPANGSHFLLKGWPEFASANKIIIDSTCIFELLRANTMMRIPPNVGKHMLEELTDRASLKLEDSSDYSWTVKVHSATTGGVYFKDGCPEFLKDNSLVNGEILILPTLDQIKIPPMLALLKDLVVDQESTLPCETVGENLPSVEGSGFKKFTDKEEDCGDNAFENSEASCEGHPAKCRGKDKDSESYSLQRITLLHRRVV</sequence>
<feature type="region of interest" description="Disordered" evidence="6">
    <location>
        <begin position="211"/>
        <end position="230"/>
    </location>
</feature>
<evidence type="ECO:0000256" key="5">
    <source>
        <dbReference type="ARBA" id="ARBA00023242"/>
    </source>
</evidence>
<dbReference type="PROSITE" id="PS50863">
    <property type="entry name" value="B3"/>
    <property type="match status" value="1"/>
</dbReference>
<comment type="subcellular location">
    <subcellularLocation>
        <location evidence="1">Nucleus</location>
    </subcellularLocation>
</comment>